<gene>
    <name evidence="4" type="ORF">SBA1_550081</name>
</gene>
<dbReference type="InterPro" id="IPR015943">
    <property type="entry name" value="WD40/YVTN_repeat-like_dom_sf"/>
</dbReference>
<name>A0A2U3KYF5_9BACT</name>
<keyword evidence="2" id="KW-0313">Glucose metabolism</keyword>
<dbReference type="PANTHER" id="PTHR30344:SF1">
    <property type="entry name" value="6-PHOSPHOGLUCONOLACTONASE"/>
    <property type="match status" value="1"/>
</dbReference>
<dbReference type="Gene3D" id="2.130.10.10">
    <property type="entry name" value="YVTN repeat-like/Quinoprotein amine dehydrogenase"/>
    <property type="match status" value="3"/>
</dbReference>
<evidence type="ECO:0000256" key="2">
    <source>
        <dbReference type="ARBA" id="ARBA00022526"/>
    </source>
</evidence>
<dbReference type="SUPFAM" id="SSF75011">
    <property type="entry name" value="3-carboxy-cis,cis-mucoante lactonizing enzyme"/>
    <property type="match status" value="1"/>
</dbReference>
<protein>
    <recommendedName>
        <fullName evidence="6">6-phosphogluconolactonase</fullName>
    </recommendedName>
</protein>
<dbReference type="PROSITE" id="PS51257">
    <property type="entry name" value="PROKAR_LIPOPROTEIN"/>
    <property type="match status" value="1"/>
</dbReference>
<reference evidence="5" key="1">
    <citation type="submission" date="2018-02" db="EMBL/GenBank/DDBJ databases">
        <authorList>
            <person name="Hausmann B."/>
        </authorList>
    </citation>
    <scope>NUCLEOTIDE SEQUENCE [LARGE SCALE GENOMIC DNA]</scope>
    <source>
        <strain evidence="5">Peat soil MAG SbA1</strain>
    </source>
</reference>
<dbReference type="Proteomes" id="UP000238701">
    <property type="component" value="Unassembled WGS sequence"/>
</dbReference>
<dbReference type="Pfam" id="PF10282">
    <property type="entry name" value="Lactonase"/>
    <property type="match status" value="3"/>
</dbReference>
<feature type="signal peptide" evidence="3">
    <location>
        <begin position="1"/>
        <end position="22"/>
    </location>
</feature>
<dbReference type="InterPro" id="IPR050282">
    <property type="entry name" value="Cycloisomerase_2"/>
</dbReference>
<evidence type="ECO:0000313" key="5">
    <source>
        <dbReference type="Proteomes" id="UP000238701"/>
    </source>
</evidence>
<accession>A0A2U3KYF5</accession>
<comment type="similarity">
    <text evidence="1">Belongs to the cycloisomerase 2 family.</text>
</comment>
<dbReference type="EMBL" id="OMOD01000150">
    <property type="protein sequence ID" value="SPF44716.1"/>
    <property type="molecule type" value="Genomic_DNA"/>
</dbReference>
<dbReference type="InterPro" id="IPR019405">
    <property type="entry name" value="Lactonase_7-beta_prop"/>
</dbReference>
<proteinExistence type="inferred from homology"/>
<sequence>MLKKAVALFLVCAGLAACLSCGKTTNHYLYAAIPTASQILAYREDPNSGALTPLATSPFSAGPGVTSIVIHPSKQFFYAANSGENDISLFTIAAGGAITEVTPRTNLTPLGGTIPAFLVMDPAGSYLYVGNSESRNILVFSIDSSSGALTVVGTATSLGITPLNMVLSPSGNFLFVTGGGSPSYIEVFSVNAGTLTLVQVQQTGTNPYGLAIDPAGSYLYTGNFTDNSISEFSITKSSNTVLAQLPGSPIGTTYSSPISLLVDNSGKYLYVASQGSAYISGYAIGTGGGLTLLTSSPFAANSQPSLIAIDPNGLYLFVGNQKTAAIESFSLTTSSGVLSEVGSYAVGNSPTSIAVLP</sequence>
<keyword evidence="3" id="KW-0732">Signal</keyword>
<keyword evidence="2" id="KW-0119">Carbohydrate metabolism</keyword>
<evidence type="ECO:0000256" key="1">
    <source>
        <dbReference type="ARBA" id="ARBA00005564"/>
    </source>
</evidence>
<dbReference type="OrthoDB" id="105446at2"/>
<evidence type="ECO:0000256" key="3">
    <source>
        <dbReference type="SAM" id="SignalP"/>
    </source>
</evidence>
<feature type="chain" id="PRO_5015421010" description="6-phosphogluconolactonase" evidence="3">
    <location>
        <begin position="23"/>
        <end position="357"/>
    </location>
</feature>
<organism evidence="4 5">
    <name type="scientific">Candidatus Sulfotelmatobacter kueseliae</name>
    <dbReference type="NCBI Taxonomy" id="2042962"/>
    <lineage>
        <taxon>Bacteria</taxon>
        <taxon>Pseudomonadati</taxon>
        <taxon>Acidobacteriota</taxon>
        <taxon>Terriglobia</taxon>
        <taxon>Terriglobales</taxon>
        <taxon>Candidatus Korobacteraceae</taxon>
        <taxon>Candidatus Sulfotelmatobacter</taxon>
    </lineage>
</organism>
<evidence type="ECO:0008006" key="6">
    <source>
        <dbReference type="Google" id="ProtNLM"/>
    </source>
</evidence>
<dbReference type="GO" id="GO:0017057">
    <property type="term" value="F:6-phosphogluconolactonase activity"/>
    <property type="evidence" value="ECO:0007669"/>
    <property type="project" value="TreeGrafter"/>
</dbReference>
<evidence type="ECO:0000313" key="4">
    <source>
        <dbReference type="EMBL" id="SPF44716.1"/>
    </source>
</evidence>
<dbReference type="GO" id="GO:0006006">
    <property type="term" value="P:glucose metabolic process"/>
    <property type="evidence" value="ECO:0007669"/>
    <property type="project" value="UniProtKB-KW"/>
</dbReference>
<dbReference type="PANTHER" id="PTHR30344">
    <property type="entry name" value="6-PHOSPHOGLUCONOLACTONASE-RELATED"/>
    <property type="match status" value="1"/>
</dbReference>
<dbReference type="AlphaFoldDB" id="A0A2U3KYF5"/>